<gene>
    <name evidence="1" type="ORF">AWB95_03300</name>
    <name evidence="2" type="ORF">CQY23_00735</name>
</gene>
<dbReference type="Proteomes" id="UP000230971">
    <property type="component" value="Unassembled WGS sequence"/>
</dbReference>
<keyword evidence="3" id="KW-1185">Reference proteome</keyword>
<evidence type="ECO:0000313" key="3">
    <source>
        <dbReference type="Proteomes" id="UP000193907"/>
    </source>
</evidence>
<reference evidence="1 3" key="1">
    <citation type="submission" date="2016-01" db="EMBL/GenBank/DDBJ databases">
        <title>The new phylogeny of the genus Mycobacterium.</title>
        <authorList>
            <person name="Tarcisio F."/>
            <person name="Conor M."/>
            <person name="Antonella G."/>
            <person name="Elisabetta G."/>
            <person name="Giulia F.S."/>
            <person name="Sara T."/>
            <person name="Anna F."/>
            <person name="Clotilde B."/>
            <person name="Roberto B."/>
            <person name="Veronica D.S."/>
            <person name="Fabio R."/>
            <person name="Monica P."/>
            <person name="Olivier J."/>
            <person name="Enrico T."/>
            <person name="Nicola S."/>
        </authorList>
    </citation>
    <scope>NUCLEOTIDE SEQUENCE [LARGE SCALE GENOMIC DNA]</scope>
    <source>
        <strain evidence="1 3">DSM 44243</strain>
    </source>
</reference>
<sequence>MNSFGDNSVPQVQRIAGQVLDVASQIVATQPTLDDDIVEALHHRRLVEHRQPTQFDWAIDTSDAFAVIR</sequence>
<name>A0A1X1RVM2_MYCCE</name>
<organism evidence="1 3">
    <name type="scientific">Mycobacterium celatum</name>
    <dbReference type="NCBI Taxonomy" id="28045"/>
    <lineage>
        <taxon>Bacteria</taxon>
        <taxon>Bacillati</taxon>
        <taxon>Actinomycetota</taxon>
        <taxon>Actinomycetes</taxon>
        <taxon>Mycobacteriales</taxon>
        <taxon>Mycobacteriaceae</taxon>
        <taxon>Mycobacterium</taxon>
    </lineage>
</organism>
<dbReference type="EMBL" id="PDKV01000001">
    <property type="protein sequence ID" value="PIB80815.1"/>
    <property type="molecule type" value="Genomic_DNA"/>
</dbReference>
<dbReference type="AlphaFoldDB" id="A0A1X1RVM2"/>
<evidence type="ECO:0000313" key="2">
    <source>
        <dbReference type="EMBL" id="PIB80815.1"/>
    </source>
</evidence>
<dbReference type="RefSeq" id="WP_062539657.1">
    <property type="nucleotide sequence ID" value="NZ_BBUN01000132.1"/>
</dbReference>
<comment type="caution">
    <text evidence="1">The sequence shown here is derived from an EMBL/GenBank/DDBJ whole genome shotgun (WGS) entry which is preliminary data.</text>
</comment>
<proteinExistence type="predicted"/>
<evidence type="ECO:0000313" key="1">
    <source>
        <dbReference type="EMBL" id="ORV18518.1"/>
    </source>
</evidence>
<dbReference type="EMBL" id="LQOM01000014">
    <property type="protein sequence ID" value="ORV18518.1"/>
    <property type="molecule type" value="Genomic_DNA"/>
</dbReference>
<dbReference type="Proteomes" id="UP000193907">
    <property type="component" value="Unassembled WGS sequence"/>
</dbReference>
<evidence type="ECO:0000313" key="4">
    <source>
        <dbReference type="Proteomes" id="UP000230971"/>
    </source>
</evidence>
<reference evidence="2 4" key="2">
    <citation type="journal article" date="2017" name="Infect. Genet. Evol.">
        <title>The new phylogeny of the genus Mycobacterium: The old and the news.</title>
        <authorList>
            <person name="Tortoli E."/>
            <person name="Fedrizzi T."/>
            <person name="Meehan C.J."/>
            <person name="Trovato A."/>
            <person name="Grottola A."/>
            <person name="Giacobazzi E."/>
            <person name="Serpini G.F."/>
            <person name="Tagliazucchi S."/>
            <person name="Fabio A."/>
            <person name="Bettua C."/>
            <person name="Bertorelli R."/>
            <person name="Frascaro F."/>
            <person name="De Sanctis V."/>
            <person name="Pecorari M."/>
            <person name="Jousson O."/>
            <person name="Segata N."/>
            <person name="Cirillo D.M."/>
        </authorList>
    </citation>
    <scope>NUCLEOTIDE SEQUENCE [LARGE SCALE GENOMIC DNA]</scope>
    <source>
        <strain evidence="2 4">NCTC 12882</strain>
    </source>
</reference>
<accession>A0A1X1RVM2</accession>
<protein>
    <submittedName>
        <fullName evidence="1">Uncharacterized protein</fullName>
    </submittedName>
</protein>